<feature type="compositionally biased region" description="Basic and acidic residues" evidence="1">
    <location>
        <begin position="260"/>
        <end position="272"/>
    </location>
</feature>
<name>A0A1B1DWH7_9APIC</name>
<gene>
    <name evidence="2" type="ORF">PCOAH_00014580</name>
</gene>
<dbReference type="KEGG" id="pcot:PCOAH_00014580"/>
<dbReference type="RefSeq" id="XP_019913841.1">
    <property type="nucleotide sequence ID" value="XM_020058267.1"/>
</dbReference>
<dbReference type="EMBL" id="CP016244">
    <property type="protein sequence ID" value="ANQ07146.1"/>
    <property type="molecule type" value="Genomic_DNA"/>
</dbReference>
<sequence length="408" mass="46297">MENVYHEDVVIFFSTEMLEGILDLFKHANYLKGGVHRIMSLGKFELVFSSDDCLVRERVKNGEEQQNGEKTPSGKPPQNGEGKQKPCNFLFNNKNVNDERELICEEITKCLYGGHKSSKGAHKRKLLTTIIIQAILFANRIGLDVYKINLFLSIILMIMHRIRDNLKEKKGRKLKTIKYFFHLMSKNVNYGWTADPTGECTYVQDGSSSMNSDNLGRPSNQVGTKEGEYITSTKQPLSVNVKQKPGEDTNNANGASTNELGKKQMEDNREDPPPLETDEQRPVCTQFILFHFEEAKNIIKYFFENIFSIYNMIEYLFLFSPVCVHVAHGGGFSPASPPGCLFTSDALKLGEAANTNDDQMVDPIDNDEYEELATNIYIKDALDVPLFVLNKFYSNVDQLERKIDQVLA</sequence>
<dbReference type="GeneID" id="30908184"/>
<organism evidence="2 3">
    <name type="scientific">Plasmodium coatneyi</name>
    <dbReference type="NCBI Taxonomy" id="208452"/>
    <lineage>
        <taxon>Eukaryota</taxon>
        <taxon>Sar</taxon>
        <taxon>Alveolata</taxon>
        <taxon>Apicomplexa</taxon>
        <taxon>Aconoidasida</taxon>
        <taxon>Haemosporida</taxon>
        <taxon>Plasmodiidae</taxon>
        <taxon>Plasmodium</taxon>
    </lineage>
</organism>
<feature type="region of interest" description="Disordered" evidence="1">
    <location>
        <begin position="60"/>
        <end position="86"/>
    </location>
</feature>
<dbReference type="OrthoDB" id="377468at2759"/>
<dbReference type="AlphaFoldDB" id="A0A1B1DWH7"/>
<feature type="compositionally biased region" description="Polar residues" evidence="1">
    <location>
        <begin position="204"/>
        <end position="223"/>
    </location>
</feature>
<dbReference type="VEuPathDB" id="PlasmoDB:PCOAH_00014580"/>
<accession>A0A1B1DWH7</accession>
<dbReference type="Proteomes" id="UP000092716">
    <property type="component" value="Chromosome 6"/>
</dbReference>
<feature type="region of interest" description="Disordered" evidence="1">
    <location>
        <begin position="204"/>
        <end position="279"/>
    </location>
</feature>
<feature type="compositionally biased region" description="Polar residues" evidence="1">
    <location>
        <begin position="230"/>
        <end position="241"/>
    </location>
</feature>
<protein>
    <submittedName>
        <fullName evidence="2">Uncharacterized protein</fullName>
    </submittedName>
</protein>
<proteinExistence type="predicted"/>
<reference evidence="3" key="1">
    <citation type="submission" date="2016-06" db="EMBL/GenBank/DDBJ databases">
        <title>First high quality genome sequence of Plasmodium coatneyi using continuous long reads from single molecule, real-time sequencing.</title>
        <authorList>
            <person name="Chien J.-T."/>
            <person name="Pakala S.B."/>
            <person name="Geraldo J.A."/>
            <person name="Lapp S.A."/>
            <person name="Barnwell J.W."/>
            <person name="Kissinger J.C."/>
            <person name="Galinski M.R."/>
            <person name="Humphrey J.C."/>
        </authorList>
    </citation>
    <scope>NUCLEOTIDE SEQUENCE [LARGE SCALE GENOMIC DNA]</scope>
    <source>
        <strain evidence="3">Hackeri</strain>
    </source>
</reference>
<evidence type="ECO:0000256" key="1">
    <source>
        <dbReference type="SAM" id="MobiDB-lite"/>
    </source>
</evidence>
<evidence type="ECO:0000313" key="3">
    <source>
        <dbReference type="Proteomes" id="UP000092716"/>
    </source>
</evidence>
<keyword evidence="3" id="KW-1185">Reference proteome</keyword>
<feature type="compositionally biased region" description="Polar residues" evidence="1">
    <location>
        <begin position="248"/>
        <end position="259"/>
    </location>
</feature>
<evidence type="ECO:0000313" key="2">
    <source>
        <dbReference type="EMBL" id="ANQ07146.1"/>
    </source>
</evidence>